<reference evidence="1 2" key="2">
    <citation type="submission" date="2007-06" db="EMBL/GenBank/DDBJ databases">
        <title>Draft genome sequence of Pseudoflavonifractor capillosus ATCC 29799.</title>
        <authorList>
            <person name="Sudarsanam P."/>
            <person name="Ley R."/>
            <person name="Guruge J."/>
            <person name="Turnbaugh P.J."/>
            <person name="Mahowald M."/>
            <person name="Liep D."/>
            <person name="Gordon J."/>
        </authorList>
    </citation>
    <scope>NUCLEOTIDE SEQUENCE [LARGE SCALE GENOMIC DNA]</scope>
    <source>
        <strain evidence="1 2">ATCC 29799</strain>
    </source>
</reference>
<proteinExistence type="predicted"/>
<evidence type="ECO:0000313" key="1">
    <source>
        <dbReference type="EMBL" id="EDM98181.1"/>
    </source>
</evidence>
<protein>
    <submittedName>
        <fullName evidence="1">Uncharacterized protein</fullName>
    </submittedName>
</protein>
<dbReference type="Proteomes" id="UP000003639">
    <property type="component" value="Unassembled WGS sequence"/>
</dbReference>
<sequence>MSPEKTDRIFSRLRTRTLRGFAALRQTRQGRESK</sequence>
<comment type="caution">
    <text evidence="1">The sequence shown here is derived from an EMBL/GenBank/DDBJ whole genome shotgun (WGS) entry which is preliminary data.</text>
</comment>
<dbReference type="STRING" id="411467.BACCAP_04060"/>
<evidence type="ECO:0000313" key="2">
    <source>
        <dbReference type="Proteomes" id="UP000003639"/>
    </source>
</evidence>
<accession>A6P0P9</accession>
<name>A6P0P9_9FIRM</name>
<dbReference type="EMBL" id="AAXG02000042">
    <property type="protein sequence ID" value="EDM98181.1"/>
    <property type="molecule type" value="Genomic_DNA"/>
</dbReference>
<keyword evidence="2" id="KW-1185">Reference proteome</keyword>
<gene>
    <name evidence="1" type="ORF">BACCAP_04060</name>
</gene>
<organism evidence="1 2">
    <name type="scientific">Pseudoflavonifractor capillosus ATCC 29799</name>
    <dbReference type="NCBI Taxonomy" id="411467"/>
    <lineage>
        <taxon>Bacteria</taxon>
        <taxon>Bacillati</taxon>
        <taxon>Bacillota</taxon>
        <taxon>Clostridia</taxon>
        <taxon>Eubacteriales</taxon>
        <taxon>Oscillospiraceae</taxon>
        <taxon>Pseudoflavonifractor</taxon>
    </lineage>
</organism>
<dbReference type="AlphaFoldDB" id="A6P0P9"/>
<reference evidence="1 2" key="1">
    <citation type="submission" date="2007-04" db="EMBL/GenBank/DDBJ databases">
        <authorList>
            <person name="Fulton L."/>
            <person name="Clifton S."/>
            <person name="Fulton B."/>
            <person name="Xu J."/>
            <person name="Minx P."/>
            <person name="Pepin K.H."/>
            <person name="Johnson M."/>
            <person name="Thiruvilangam P."/>
            <person name="Bhonagiri V."/>
            <person name="Nash W.E."/>
            <person name="Mardis E.R."/>
            <person name="Wilson R.K."/>
        </authorList>
    </citation>
    <scope>NUCLEOTIDE SEQUENCE [LARGE SCALE GENOMIC DNA]</scope>
    <source>
        <strain evidence="1 2">ATCC 29799</strain>
    </source>
</reference>